<dbReference type="GO" id="GO:0008270">
    <property type="term" value="F:zinc ion binding"/>
    <property type="evidence" value="ECO:0007669"/>
    <property type="project" value="UniProtKB-UniRule"/>
</dbReference>
<comment type="function">
    <text evidence="1">Putative transcription activator involved in regulating light control of development.</text>
</comment>
<protein>
    <recommendedName>
        <fullName evidence="1">Protein FAR1-RELATED SEQUENCE</fullName>
    </recommendedName>
</protein>
<dbReference type="InterPro" id="IPR031052">
    <property type="entry name" value="FHY3/FAR1"/>
</dbReference>
<accession>A0AAP0KT89</accession>
<comment type="subcellular location">
    <subcellularLocation>
        <location evidence="1">Nucleus</location>
    </subcellularLocation>
</comment>
<name>A0AAP0KT89_9MAGN</name>
<keyword evidence="1" id="KW-0479">Metal-binding</keyword>
<dbReference type="PANTHER" id="PTHR31669">
    <property type="entry name" value="PROTEIN FAR1-RELATED SEQUENCE 10-RELATED"/>
    <property type="match status" value="1"/>
</dbReference>
<evidence type="ECO:0000313" key="3">
    <source>
        <dbReference type="Proteomes" id="UP001419268"/>
    </source>
</evidence>
<dbReference type="Proteomes" id="UP001419268">
    <property type="component" value="Unassembled WGS sequence"/>
</dbReference>
<dbReference type="AlphaFoldDB" id="A0AAP0KT89"/>
<comment type="similarity">
    <text evidence="1">Belongs to the FHY3/FAR1 family.</text>
</comment>
<proteinExistence type="inferred from homology"/>
<keyword evidence="3" id="KW-1185">Reference proteome</keyword>
<reference evidence="2 3" key="1">
    <citation type="submission" date="2024-01" db="EMBL/GenBank/DDBJ databases">
        <title>Genome assemblies of Stephania.</title>
        <authorList>
            <person name="Yang L."/>
        </authorList>
    </citation>
    <scope>NUCLEOTIDE SEQUENCE [LARGE SCALE GENOMIC DNA]</scope>
    <source>
        <strain evidence="2">JXDWG</strain>
        <tissue evidence="2">Leaf</tissue>
    </source>
</reference>
<dbReference type="GO" id="GO:0006355">
    <property type="term" value="P:regulation of DNA-templated transcription"/>
    <property type="evidence" value="ECO:0007669"/>
    <property type="project" value="UniProtKB-UniRule"/>
</dbReference>
<dbReference type="PANTHER" id="PTHR31669:SF251">
    <property type="entry name" value="PROTEIN FAR1-RELATED SEQUENCE"/>
    <property type="match status" value="1"/>
</dbReference>
<keyword evidence="1" id="KW-0862">Zinc</keyword>
<comment type="caution">
    <text evidence="2">The sequence shown here is derived from an EMBL/GenBank/DDBJ whole genome shotgun (WGS) entry which is preliminary data.</text>
</comment>
<gene>
    <name evidence="2" type="ORF">Scep_004364</name>
</gene>
<evidence type="ECO:0000256" key="1">
    <source>
        <dbReference type="RuleBase" id="RU367018"/>
    </source>
</evidence>
<organism evidence="2 3">
    <name type="scientific">Stephania cephalantha</name>
    <dbReference type="NCBI Taxonomy" id="152367"/>
    <lineage>
        <taxon>Eukaryota</taxon>
        <taxon>Viridiplantae</taxon>
        <taxon>Streptophyta</taxon>
        <taxon>Embryophyta</taxon>
        <taxon>Tracheophyta</taxon>
        <taxon>Spermatophyta</taxon>
        <taxon>Magnoliopsida</taxon>
        <taxon>Ranunculales</taxon>
        <taxon>Menispermaceae</taxon>
        <taxon>Menispermoideae</taxon>
        <taxon>Cissampelideae</taxon>
        <taxon>Stephania</taxon>
    </lineage>
</organism>
<evidence type="ECO:0000313" key="2">
    <source>
        <dbReference type="EMBL" id="KAK9157790.1"/>
    </source>
</evidence>
<dbReference type="EMBL" id="JBBNAG010000002">
    <property type="protein sequence ID" value="KAK9157790.1"/>
    <property type="molecule type" value="Genomic_DNA"/>
</dbReference>
<sequence length="186" mass="21085">MPFDSREEVLNWAQSTAKKCGFVVIILKSDAPIGMRARSSIGCERYCASAPKMSKAKNLKLDAEKLCKEKDKAEAEQKPKETASKKCGCLFKLNVKHALDDKWHVTVVCGVHNHKFSNNLIGHAYPERLTKPERVILEDLSKTSAKPKDILASIKDMNRENVTVIKTIYNERVRLRWIEAQGKTKM</sequence>
<keyword evidence="1" id="KW-0539">Nucleus</keyword>
<dbReference type="GO" id="GO:0005634">
    <property type="term" value="C:nucleus"/>
    <property type="evidence" value="ECO:0007669"/>
    <property type="project" value="UniProtKB-SubCell"/>
</dbReference>
<keyword evidence="1" id="KW-0863">Zinc-finger</keyword>